<keyword evidence="3" id="KW-0472">Membrane</keyword>
<comment type="caution">
    <text evidence="4">The sequence shown here is derived from an EMBL/GenBank/DDBJ whole genome shotgun (WGS) entry which is preliminary data.</text>
</comment>
<feature type="transmembrane region" description="Helical" evidence="3">
    <location>
        <begin position="36"/>
        <end position="58"/>
    </location>
</feature>
<dbReference type="PANTHER" id="PTHR10422:SF18">
    <property type="entry name" value="CYTOCHROME C OXIDASE SUBUNIT 1"/>
    <property type="match status" value="1"/>
</dbReference>
<dbReference type="PANTHER" id="PTHR10422">
    <property type="entry name" value="CYTOCHROME C OXIDASE SUBUNIT 1"/>
    <property type="match status" value="1"/>
</dbReference>
<evidence type="ECO:0000313" key="5">
    <source>
        <dbReference type="Proteomes" id="UP001230328"/>
    </source>
</evidence>
<dbReference type="RefSeq" id="WP_307532075.1">
    <property type="nucleotide sequence ID" value="NZ_JAUSZI010000002.1"/>
</dbReference>
<sequence length="147" mass="16508">MALNQQEAASAEPVTNRRISAGVRLMGWLTTTDHKVIGNLYMVTAFGFFLLGGVMAMVMRAELARPGMQVVSAEQYNQLLKDEYEQMCEQAEALSQDAVSDRAQWQEHQALLLKRLARTEEALAQAVHDTEGARRELEDERRSARIA</sequence>
<name>A0ABU0TEB1_9ACTN</name>
<evidence type="ECO:0000313" key="4">
    <source>
        <dbReference type="EMBL" id="MDQ1033144.1"/>
    </source>
</evidence>
<comment type="function">
    <text evidence="1">Cytochrome c oxidase is the component of the respiratory chain that catalyzes the reduction of oxygen to water. Subunits 1-3 form the functional core of the enzyme complex. CO I is the catalytic subunit of the enzyme. Electrons originating in cytochrome c are transferred via the copper A center of subunit 2 and heme A of subunit 1 to the bimetallic center formed by heme A3 and copper B.</text>
</comment>
<evidence type="ECO:0000256" key="1">
    <source>
        <dbReference type="ARBA" id="ARBA00025218"/>
    </source>
</evidence>
<keyword evidence="3" id="KW-0812">Transmembrane</keyword>
<protein>
    <submittedName>
        <fullName evidence="4">Uncharacterized protein</fullName>
    </submittedName>
</protein>
<accession>A0ABU0TEB1</accession>
<keyword evidence="2" id="KW-0175">Coiled coil</keyword>
<reference evidence="4 5" key="1">
    <citation type="submission" date="2023-07" db="EMBL/GenBank/DDBJ databases">
        <title>Comparative genomics of wheat-associated soil bacteria to identify genetic determinants of phenazine resistance.</title>
        <authorList>
            <person name="Mouncey N."/>
        </authorList>
    </citation>
    <scope>NUCLEOTIDE SEQUENCE [LARGE SCALE GENOMIC DNA]</scope>
    <source>
        <strain evidence="4 5">V2I4</strain>
    </source>
</reference>
<evidence type="ECO:0000256" key="2">
    <source>
        <dbReference type="SAM" id="Coils"/>
    </source>
</evidence>
<dbReference type="SUPFAM" id="SSF81442">
    <property type="entry name" value="Cytochrome c oxidase subunit I-like"/>
    <property type="match status" value="1"/>
</dbReference>
<dbReference type="Proteomes" id="UP001230328">
    <property type="component" value="Unassembled WGS sequence"/>
</dbReference>
<dbReference type="InterPro" id="IPR000883">
    <property type="entry name" value="Cyt_C_Oxase_1"/>
</dbReference>
<feature type="coiled-coil region" evidence="2">
    <location>
        <begin position="77"/>
        <end position="140"/>
    </location>
</feature>
<evidence type="ECO:0000256" key="3">
    <source>
        <dbReference type="SAM" id="Phobius"/>
    </source>
</evidence>
<keyword evidence="5" id="KW-1185">Reference proteome</keyword>
<keyword evidence="3" id="KW-1133">Transmembrane helix</keyword>
<gene>
    <name evidence="4" type="ORF">QF035_010726</name>
</gene>
<dbReference type="Gene3D" id="1.20.210.10">
    <property type="entry name" value="Cytochrome c oxidase-like, subunit I domain"/>
    <property type="match status" value="1"/>
</dbReference>
<dbReference type="InterPro" id="IPR036927">
    <property type="entry name" value="Cyt_c_oxase-like_su1_sf"/>
</dbReference>
<dbReference type="EMBL" id="JAUSZI010000002">
    <property type="protein sequence ID" value="MDQ1033144.1"/>
    <property type="molecule type" value="Genomic_DNA"/>
</dbReference>
<proteinExistence type="predicted"/>
<organism evidence="4 5">
    <name type="scientific">Streptomyces umbrinus</name>
    <dbReference type="NCBI Taxonomy" id="67370"/>
    <lineage>
        <taxon>Bacteria</taxon>
        <taxon>Bacillati</taxon>
        <taxon>Actinomycetota</taxon>
        <taxon>Actinomycetes</taxon>
        <taxon>Kitasatosporales</taxon>
        <taxon>Streptomycetaceae</taxon>
        <taxon>Streptomyces</taxon>
        <taxon>Streptomyces phaeochromogenes group</taxon>
    </lineage>
</organism>